<evidence type="ECO:0000259" key="1">
    <source>
        <dbReference type="PROSITE" id="PS50053"/>
    </source>
</evidence>
<dbReference type="PANTHER" id="PTHR10666">
    <property type="entry name" value="UBIQUITIN"/>
    <property type="match status" value="1"/>
</dbReference>
<feature type="domain" description="Ubiquitin-like" evidence="1">
    <location>
        <begin position="147"/>
        <end position="222"/>
    </location>
</feature>
<protein>
    <recommendedName>
        <fullName evidence="1">Ubiquitin-like domain-containing protein</fullName>
    </recommendedName>
</protein>
<evidence type="ECO:0000313" key="2">
    <source>
        <dbReference type="EMBL" id="AJF96847.1"/>
    </source>
</evidence>
<dbReference type="SMART" id="SM00213">
    <property type="entry name" value="UBQ"/>
    <property type="match status" value="1"/>
</dbReference>
<sequence length="222" mass="24774">MAAVVYVKLPDGRCTVARTVSFDGEKHVLSLPPDGTTVDLGINDRRWSNADPVGECCVCLNDGDDDRRTLVWYHGCTCTKLRVCQECASAKGPRDGDSNSGNGRDNQYRITRCPVCRHDDPTLGWRWRPYSTIDTIAGPVPEGEWTVQLFCKTLTGKCLAMEVHLSWTVETVKHIICARWGIPLGEQRLIWAGRQLESGRTLLQYGISKECTLHLVKALRGD</sequence>
<dbReference type="SUPFAM" id="SSF54236">
    <property type="entry name" value="Ubiquitin-like"/>
    <property type="match status" value="1"/>
</dbReference>
<dbReference type="InterPro" id="IPR000626">
    <property type="entry name" value="Ubiquitin-like_dom"/>
</dbReference>
<accession>A0A0B5JBB2</accession>
<dbReference type="InterPro" id="IPR019956">
    <property type="entry name" value="Ubiquitin_dom"/>
</dbReference>
<dbReference type="KEGG" id="vg:23461764"/>
<dbReference type="Pfam" id="PF00240">
    <property type="entry name" value="ubiquitin"/>
    <property type="match status" value="1"/>
</dbReference>
<dbReference type="GeneID" id="23461764"/>
<dbReference type="InterPro" id="IPR050158">
    <property type="entry name" value="Ubiquitin_ubiquitin-like"/>
</dbReference>
<reference evidence="2 3" key="1">
    <citation type="journal article" date="2015" name="Parasitol. Res.">
        <title>Viruses in close associations with free-living amoebae.</title>
        <authorList>
            <person name="Scheid P."/>
        </authorList>
    </citation>
    <scope>NUCLEOTIDE SEQUENCE [LARGE SCALE GENOMIC DNA]</scope>
    <source>
        <strain evidence="2">KlaHel</strain>
    </source>
</reference>
<dbReference type="Proteomes" id="UP000202511">
    <property type="component" value="Segment"/>
</dbReference>
<organism evidence="2 3">
    <name type="scientific">Pandoravirus inopinatum</name>
    <dbReference type="NCBI Taxonomy" id="1605721"/>
    <lineage>
        <taxon>Viruses</taxon>
        <taxon>Pandoravirus</taxon>
    </lineage>
</organism>
<dbReference type="RefSeq" id="YP_009119082.1">
    <property type="nucleotide sequence ID" value="NC_026440.1"/>
</dbReference>
<dbReference type="Gene3D" id="3.10.20.90">
    <property type="entry name" value="Phosphatidylinositol 3-kinase Catalytic Subunit, Chain A, domain 1"/>
    <property type="match status" value="1"/>
</dbReference>
<dbReference type="OrthoDB" id="36435at10239"/>
<dbReference type="EMBL" id="KP136319">
    <property type="protein sequence ID" value="AJF96847.1"/>
    <property type="molecule type" value="Genomic_DNA"/>
</dbReference>
<proteinExistence type="predicted"/>
<evidence type="ECO:0000313" key="3">
    <source>
        <dbReference type="Proteomes" id="UP000202511"/>
    </source>
</evidence>
<dbReference type="PRINTS" id="PR00348">
    <property type="entry name" value="UBIQUITIN"/>
</dbReference>
<dbReference type="InterPro" id="IPR029071">
    <property type="entry name" value="Ubiquitin-like_domsf"/>
</dbReference>
<dbReference type="PROSITE" id="PS50053">
    <property type="entry name" value="UBIQUITIN_2"/>
    <property type="match status" value="1"/>
</dbReference>
<name>A0A0B5JBB2_9VIRU</name>